<dbReference type="OrthoDB" id="246285at2759"/>
<dbReference type="AlphaFoldDB" id="A0A422P5H4"/>
<reference evidence="1 2" key="1">
    <citation type="journal article" date="2018" name="BMC Genomics">
        <title>Genomic comparison of Trypanosoma conorhini and Trypanosoma rangeli to Trypanosoma cruzi strains of high and low virulence.</title>
        <authorList>
            <person name="Bradwell K.R."/>
            <person name="Koparde V.N."/>
            <person name="Matveyev A.V."/>
            <person name="Serrano M.G."/>
            <person name="Alves J.M."/>
            <person name="Parikh H."/>
            <person name="Huang B."/>
            <person name="Lee V."/>
            <person name="Espinosa-Alvarez O."/>
            <person name="Ortiz P.A."/>
            <person name="Costa-Martins A.G."/>
            <person name="Teixeira M.M."/>
            <person name="Buck G.A."/>
        </authorList>
    </citation>
    <scope>NUCLEOTIDE SEQUENCE [LARGE SCALE GENOMIC DNA]</scope>
    <source>
        <strain evidence="1 2">025E</strain>
    </source>
</reference>
<evidence type="ECO:0000313" key="2">
    <source>
        <dbReference type="Proteomes" id="UP000284403"/>
    </source>
</evidence>
<comment type="caution">
    <text evidence="1">The sequence shown here is derived from an EMBL/GenBank/DDBJ whole genome shotgun (WGS) entry which is preliminary data.</text>
</comment>
<protein>
    <submittedName>
        <fullName evidence="1">Uncharacterized protein</fullName>
    </submittedName>
</protein>
<sequence>MKSFVLPSLQPAAKGAVEGSQVPLPPPPPPADLVAAPSSRLFPAIDRGRRLQELRRMEAKTAALEAAVARQRVERLERLECRVRGVICGREHERRYHLLWHYQEAKAKVERRTAATEAKALALQRSLYMRGVRWYEERGQLQHLEAATRAQLVVAETDSRHHVASLLKLALLEHRRRQAELELDTAACLAEDFKAIRDWESRIAAMSFRPAKTFEPTTQLRSPRNVGTGGYRGRADLLLDYTVCAEERRARRELASEERVLRQPLEWQHGAALLQFVEEAQARAAIEAVCRYGCCQARLSALLRIQRWWRMLRVTAWSERKRRQLKKCVAKKRDRMTSRDYLALLGRMRRQAAAAAPMSEEELHKAVATIEQAAERAYQNTFDYFIYTLMNRAENLHQTEKHDLRDYPLMEDDGTTIVPPVSRLIRVPYRLYVRQQTLQPYPHWRALRWVEGSTSFIQQVQLLEKSEAEARALLCAKKGEEFHTLHLYHAVLRQGAWAWRSLYTAILCIEEEETVCRGLLHVFEDNSRGVLEVEAEASVSNCIASEEGRWRLLNDEARLRRDLAAEESDAFFFLTEDEWRWGNLLRLRTKLRDACGSRLRWRIAQNTGVGRKYHSLDSTARIIQRFLRMVAARKRLAEEQASRALRLQAETQLQTTSAAMLKMLEVQHREGDTEELRWAAAMCPSGDADSSVESHFETALNLFRDWFDERAQEPMEPQYKAIVARFLQANREICGRMRTLFAVTRNGRQRIEEEEALAWNALHHTSAFAPIAIDALERREAAQRERLEGDAAEARSHWHGRAEFLAALATCTATAAATGKHKKAPLRPPCMSLLERLVSREDVLRMRLAVEERRDRGDALLSLHATLCINTLREEQQERWALYKRIDKSWSDHAPLGLLEQAEAVARRSLEATAHTDYGVLLAHECGLYAQQVLYRQFLRGCLAFESEARYFDRRLTELLFRRVGHLGQKLDELVAAETCARARVEQLEATHRDVCLCPGD</sequence>
<dbReference type="RefSeq" id="XP_029226638.1">
    <property type="nucleotide sequence ID" value="XM_029373259.1"/>
</dbReference>
<organism evidence="1 2">
    <name type="scientific">Trypanosoma conorhini</name>
    <dbReference type="NCBI Taxonomy" id="83891"/>
    <lineage>
        <taxon>Eukaryota</taxon>
        <taxon>Discoba</taxon>
        <taxon>Euglenozoa</taxon>
        <taxon>Kinetoplastea</taxon>
        <taxon>Metakinetoplastina</taxon>
        <taxon>Trypanosomatida</taxon>
        <taxon>Trypanosomatidae</taxon>
        <taxon>Trypanosoma</taxon>
    </lineage>
</organism>
<proteinExistence type="predicted"/>
<dbReference type="EMBL" id="MKKU01000428">
    <property type="protein sequence ID" value="RNF12966.1"/>
    <property type="molecule type" value="Genomic_DNA"/>
</dbReference>
<keyword evidence="2" id="KW-1185">Reference proteome</keyword>
<name>A0A422P5H4_9TRYP</name>
<gene>
    <name evidence="1" type="ORF">Tco025E_06382</name>
</gene>
<dbReference type="GeneID" id="40319993"/>
<evidence type="ECO:0000313" key="1">
    <source>
        <dbReference type="EMBL" id="RNF12966.1"/>
    </source>
</evidence>
<dbReference type="Proteomes" id="UP000284403">
    <property type="component" value="Unassembled WGS sequence"/>
</dbReference>
<accession>A0A422P5H4</accession>